<evidence type="ECO:0000313" key="3">
    <source>
        <dbReference type="Proteomes" id="UP000319499"/>
    </source>
</evidence>
<gene>
    <name evidence="2" type="ORF">ETU09_09055</name>
</gene>
<reference evidence="2 3" key="1">
    <citation type="submission" date="2019-02" db="EMBL/GenBank/DDBJ databases">
        <title>Apibacter muscae sp. nov.: a novel member of the house fly microbiota.</title>
        <authorList>
            <person name="Park R."/>
        </authorList>
    </citation>
    <scope>NUCLEOTIDE SEQUENCE [LARGE SCALE GENOMIC DNA]</scope>
    <source>
        <strain evidence="2 3">AL1</strain>
    </source>
</reference>
<dbReference type="AlphaFoldDB" id="A0A563D9C6"/>
<proteinExistence type="predicted"/>
<organism evidence="2 3">
    <name type="scientific">Apibacter muscae</name>
    <dbReference type="NCBI Taxonomy" id="2509004"/>
    <lineage>
        <taxon>Bacteria</taxon>
        <taxon>Pseudomonadati</taxon>
        <taxon>Bacteroidota</taxon>
        <taxon>Flavobacteriia</taxon>
        <taxon>Flavobacteriales</taxon>
        <taxon>Weeksellaceae</taxon>
        <taxon>Apibacter</taxon>
    </lineage>
</organism>
<comment type="caution">
    <text evidence="2">The sequence shown here is derived from an EMBL/GenBank/DDBJ whole genome shotgun (WGS) entry which is preliminary data.</text>
</comment>
<dbReference type="Pfam" id="PF18899">
    <property type="entry name" value="DUF5655"/>
    <property type="match status" value="1"/>
</dbReference>
<dbReference type="GO" id="GO:0003676">
    <property type="term" value="F:nucleic acid binding"/>
    <property type="evidence" value="ECO:0007669"/>
    <property type="project" value="InterPro"/>
</dbReference>
<feature type="domain" description="DUF5655" evidence="1">
    <location>
        <begin position="192"/>
        <end position="300"/>
    </location>
</feature>
<protein>
    <recommendedName>
        <fullName evidence="1">DUF5655 domain-containing protein</fullName>
    </recommendedName>
</protein>
<sequence>MLVFTQDKKQLTKLKEKAFKLEKDIKTLFESNLEKILGLQFIKSEFKIKSSFIDTLAYDKETKAFVIIEYKRGKNDGVVDQGISYLNLMLENKADFIVEYNETQPQPLKRNEIEWTQSRVIFVSPHFNDYQKQSSNFKDLGIELWEIKQYENGLIILNPIKKSKSAPSIKQIQNNENSEISKVAQQIIVYTEEDHLQSKPEEIKELYETYKNAILNLPASIELEPKKLYLAFKENKTNIADIVILKKGLKLFINKKKGELDDPKHLMKDISSIGHWGNGDYELVVNDTKNIEYIMSLIKQTLNSYL</sequence>
<accession>A0A563D9C6</accession>
<evidence type="ECO:0000313" key="2">
    <source>
        <dbReference type="EMBL" id="TWP26702.1"/>
    </source>
</evidence>
<evidence type="ECO:0000259" key="1">
    <source>
        <dbReference type="Pfam" id="PF18899"/>
    </source>
</evidence>
<dbReference type="OrthoDB" id="9798761at2"/>
<dbReference type="Gene3D" id="3.40.1350.10">
    <property type="match status" value="1"/>
</dbReference>
<dbReference type="InterPro" id="IPR043714">
    <property type="entry name" value="DUF5655"/>
</dbReference>
<dbReference type="EMBL" id="SELH01000025">
    <property type="protein sequence ID" value="TWP26702.1"/>
    <property type="molecule type" value="Genomic_DNA"/>
</dbReference>
<dbReference type="Proteomes" id="UP000319499">
    <property type="component" value="Unassembled WGS sequence"/>
</dbReference>
<name>A0A563D9C6_9FLAO</name>
<dbReference type="InterPro" id="IPR011856">
    <property type="entry name" value="tRNA_endonuc-like_dom_sf"/>
</dbReference>
<dbReference type="RefSeq" id="WP_146293203.1">
    <property type="nucleotide sequence ID" value="NZ_SELH01000025.1"/>
</dbReference>
<keyword evidence="3" id="KW-1185">Reference proteome</keyword>